<evidence type="ECO:0000259" key="4">
    <source>
        <dbReference type="PROSITE" id="PS50041"/>
    </source>
</evidence>
<evidence type="ECO:0000256" key="2">
    <source>
        <dbReference type="ARBA" id="ARBA00022734"/>
    </source>
</evidence>
<dbReference type="Gene3D" id="3.10.100.10">
    <property type="entry name" value="Mannose-Binding Protein A, subunit A"/>
    <property type="match status" value="1"/>
</dbReference>
<dbReference type="InterPro" id="IPR033992">
    <property type="entry name" value="NKR-like_CTLD"/>
</dbReference>
<name>A0AAV7P4F5_PLEWA</name>
<gene>
    <name evidence="5" type="ORF">NDU88_000686</name>
</gene>
<dbReference type="InterPro" id="IPR016187">
    <property type="entry name" value="CTDL_fold"/>
</dbReference>
<feature type="domain" description="C-type lectin" evidence="4">
    <location>
        <begin position="42"/>
        <end position="151"/>
    </location>
</feature>
<dbReference type="GO" id="GO:0005886">
    <property type="term" value="C:plasma membrane"/>
    <property type="evidence" value="ECO:0007669"/>
    <property type="project" value="TreeGrafter"/>
</dbReference>
<reference evidence="5" key="1">
    <citation type="journal article" date="2022" name="bioRxiv">
        <title>Sequencing and chromosome-scale assembly of the giantPleurodeles waltlgenome.</title>
        <authorList>
            <person name="Brown T."/>
            <person name="Elewa A."/>
            <person name="Iarovenko S."/>
            <person name="Subramanian E."/>
            <person name="Araus A.J."/>
            <person name="Petzold A."/>
            <person name="Susuki M."/>
            <person name="Suzuki K.-i.T."/>
            <person name="Hayashi T."/>
            <person name="Toyoda A."/>
            <person name="Oliveira C."/>
            <person name="Osipova E."/>
            <person name="Leigh N.D."/>
            <person name="Simon A."/>
            <person name="Yun M.H."/>
        </authorList>
    </citation>
    <scope>NUCLEOTIDE SEQUENCE</scope>
    <source>
        <strain evidence="5">20211129_DDA</strain>
        <tissue evidence="5">Liver</tissue>
    </source>
</reference>
<dbReference type="SUPFAM" id="SSF56436">
    <property type="entry name" value="C-type lectin-like"/>
    <property type="match status" value="1"/>
</dbReference>
<dbReference type="GO" id="GO:0030246">
    <property type="term" value="F:carbohydrate binding"/>
    <property type="evidence" value="ECO:0007669"/>
    <property type="project" value="UniProtKB-KW"/>
</dbReference>
<dbReference type="InterPro" id="IPR016186">
    <property type="entry name" value="C-type_lectin-like/link_sf"/>
</dbReference>
<dbReference type="InterPro" id="IPR001736">
    <property type="entry name" value="PLipase_D/transphosphatidylase"/>
</dbReference>
<dbReference type="SMART" id="SM00034">
    <property type="entry name" value="CLECT"/>
    <property type="match status" value="1"/>
</dbReference>
<dbReference type="EMBL" id="JANPWB010000011">
    <property type="protein sequence ID" value="KAJ1122182.1"/>
    <property type="molecule type" value="Genomic_DNA"/>
</dbReference>
<evidence type="ECO:0000313" key="5">
    <source>
        <dbReference type="EMBL" id="KAJ1122182.1"/>
    </source>
</evidence>
<dbReference type="Pfam" id="PF00059">
    <property type="entry name" value="Lectin_C"/>
    <property type="match status" value="1"/>
</dbReference>
<dbReference type="PROSITE" id="PS50035">
    <property type="entry name" value="PLD"/>
    <property type="match status" value="1"/>
</dbReference>
<dbReference type="PROSITE" id="PS50041">
    <property type="entry name" value="C_TYPE_LECTIN_2"/>
    <property type="match status" value="1"/>
</dbReference>
<evidence type="ECO:0000259" key="3">
    <source>
        <dbReference type="PROSITE" id="PS50035"/>
    </source>
</evidence>
<keyword evidence="6" id="KW-1185">Reference proteome</keyword>
<evidence type="ECO:0000313" key="6">
    <source>
        <dbReference type="Proteomes" id="UP001066276"/>
    </source>
</evidence>
<comment type="caution">
    <text evidence="5">The sequence shown here is derived from an EMBL/GenBank/DDBJ whole genome shotgun (WGS) entry which is preliminary data.</text>
</comment>
<dbReference type="PANTHER" id="PTHR46746">
    <property type="entry name" value="KILLER CELL LECTIN-LIKE RECEPTOR SUBFAMILY F MEMBER 2"/>
    <property type="match status" value="1"/>
</dbReference>
<comment type="subcellular location">
    <subcellularLocation>
        <location evidence="1">Membrane</location>
        <topology evidence="1">Single-pass membrane protein</topology>
    </subcellularLocation>
</comment>
<protein>
    <recommendedName>
        <fullName evidence="7">C-type lectin domain-containing protein</fullName>
    </recommendedName>
</protein>
<dbReference type="CDD" id="cd03593">
    <property type="entry name" value="CLECT_NK_receptors_like"/>
    <property type="match status" value="1"/>
</dbReference>
<feature type="domain" description="PLD phosphodiesterase" evidence="3">
    <location>
        <begin position="62"/>
        <end position="91"/>
    </location>
</feature>
<dbReference type="Proteomes" id="UP001066276">
    <property type="component" value="Chromosome 7"/>
</dbReference>
<proteinExistence type="predicted"/>
<sequence>MCPTSGFIFQMTSLTLEELKNHLCGELNETMCVICPYGWLNFRKRCYLISEQLESWDFSKKYCLMRHSDLLIIDDEKEMNFIQGNDISRSYFWIGVQYNKRNSEWTWLNGSTLQKGSSPESPRDPGTFCGSFSNKQIFPLYCNNKAKWICEKEVIQFEKKCFDPN</sequence>
<dbReference type="GO" id="GO:0003824">
    <property type="term" value="F:catalytic activity"/>
    <property type="evidence" value="ECO:0007669"/>
    <property type="project" value="InterPro"/>
</dbReference>
<keyword evidence="2" id="KW-0430">Lectin</keyword>
<accession>A0AAV7P4F5</accession>
<dbReference type="PANTHER" id="PTHR46746:SF3">
    <property type="entry name" value="C-TYPE LECTIN DOMAIN-CONTAINING PROTEIN-RELATED"/>
    <property type="match status" value="1"/>
</dbReference>
<organism evidence="5 6">
    <name type="scientific">Pleurodeles waltl</name>
    <name type="common">Iberian ribbed newt</name>
    <dbReference type="NCBI Taxonomy" id="8319"/>
    <lineage>
        <taxon>Eukaryota</taxon>
        <taxon>Metazoa</taxon>
        <taxon>Chordata</taxon>
        <taxon>Craniata</taxon>
        <taxon>Vertebrata</taxon>
        <taxon>Euteleostomi</taxon>
        <taxon>Amphibia</taxon>
        <taxon>Batrachia</taxon>
        <taxon>Caudata</taxon>
        <taxon>Salamandroidea</taxon>
        <taxon>Salamandridae</taxon>
        <taxon>Pleurodelinae</taxon>
        <taxon>Pleurodeles</taxon>
    </lineage>
</organism>
<dbReference type="InterPro" id="IPR051379">
    <property type="entry name" value="C-type_Lectin_Receptor_IMM"/>
</dbReference>
<dbReference type="InterPro" id="IPR001304">
    <property type="entry name" value="C-type_lectin-like"/>
</dbReference>
<evidence type="ECO:0000256" key="1">
    <source>
        <dbReference type="ARBA" id="ARBA00004167"/>
    </source>
</evidence>
<evidence type="ECO:0008006" key="7">
    <source>
        <dbReference type="Google" id="ProtNLM"/>
    </source>
</evidence>
<dbReference type="AlphaFoldDB" id="A0AAV7P4F5"/>